<evidence type="ECO:0000313" key="9">
    <source>
        <dbReference type="EMBL" id="VUG20172.1"/>
    </source>
</evidence>
<keyword evidence="2 7" id="KW-0436">Ligase</keyword>
<keyword evidence="5 7" id="KW-0648">Protein biosynthesis</keyword>
<name>A0A7D9D3C5_DEKBR</name>
<dbReference type="GO" id="GO:0005739">
    <property type="term" value="C:mitochondrion"/>
    <property type="evidence" value="ECO:0007669"/>
    <property type="project" value="UniProtKB-SubCell"/>
</dbReference>
<dbReference type="InterPro" id="IPR023631">
    <property type="entry name" value="Amidase_dom"/>
</dbReference>
<evidence type="ECO:0000313" key="10">
    <source>
        <dbReference type="Proteomes" id="UP000478008"/>
    </source>
</evidence>
<evidence type="ECO:0000256" key="4">
    <source>
        <dbReference type="ARBA" id="ARBA00022840"/>
    </source>
</evidence>
<dbReference type="SUPFAM" id="SSF75304">
    <property type="entry name" value="Amidase signature (AS) enzymes"/>
    <property type="match status" value="2"/>
</dbReference>
<dbReference type="Pfam" id="PF01425">
    <property type="entry name" value="Amidase"/>
    <property type="match status" value="2"/>
</dbReference>
<sequence length="512" mass="57614">MSKAVPLDQLKQINSRYNIFTSIRLPLQNLSSDHSTKLRASIKDNFCTTKEPTTCSSRILDGYISPFDSTVANILENSGSTTIIGKTNLDEFGMGNSTLNSHFGPTLNPLYPQKHDIVCGYTENAFWTLKNNNSINAEILHEKPKDPSRYLEHRYLRPKHRTDYKIDPKMRIVGGSSGGAAASVASNLVDFAIGSDTGGSIRLPACYTSTFGYKPSYGRISRWGLVPYAQSLDTVGIISKRIELISQIFKQLDVHDKNDPTSLASNKRIGDKDRWEKDGEKFKVGIPIEFLLSDMRPGIRKVWSRFLGLLRNCKLIDIYPISIPSIKIALPAYYTLVTAEASSNLSRFDGIRYGYRSDKFSDTVPEFTETRYRGFGKEVRRRIILGTFSLSSYGYDSHFMKAMKLRSRLVNEFNSVFKDRHVLFPNDNINAEGVDFIICPTSVSIPPLVCNYSKMRVVDSYLNDVLTIPASLAGIPTLNIPFGGESRGFQIMAQYGYDYKVLYFAKKVLENL</sequence>
<keyword evidence="3 7" id="KW-0547">Nucleotide-binding</keyword>
<evidence type="ECO:0000256" key="3">
    <source>
        <dbReference type="ARBA" id="ARBA00022741"/>
    </source>
</evidence>
<dbReference type="PANTHER" id="PTHR11895">
    <property type="entry name" value="TRANSAMIDASE"/>
    <property type="match status" value="1"/>
</dbReference>
<comment type="function">
    <text evidence="7">Allows the formation of correctly charged Gln-tRNA(Gln) through the transamidation of misacylated Glu-tRNA(Gln) in the mitochondria. The reaction takes place in the presence of glutamine and ATP through an activated gamma-phospho-Glu-tRNA(Gln).</text>
</comment>
<gene>
    <name evidence="7 9" type="primary">HER2</name>
    <name evidence="9" type="ORF">DEBR0S6_09538G</name>
</gene>
<proteinExistence type="inferred from homology"/>
<dbReference type="GO" id="GO:0050567">
    <property type="term" value="F:glutaminyl-tRNA synthase (glutamine-hydrolyzing) activity"/>
    <property type="evidence" value="ECO:0007669"/>
    <property type="project" value="UniProtKB-UniRule"/>
</dbReference>
<keyword evidence="4 7" id="KW-0067">ATP-binding</keyword>
<keyword evidence="7" id="KW-0496">Mitochondrion</keyword>
<keyword evidence="10" id="KW-1185">Reference proteome</keyword>
<dbReference type="InterPro" id="IPR004412">
    <property type="entry name" value="GatA"/>
</dbReference>
<dbReference type="InterPro" id="IPR036928">
    <property type="entry name" value="AS_sf"/>
</dbReference>
<organism evidence="9 10">
    <name type="scientific">Dekkera bruxellensis</name>
    <name type="common">Brettanomyces custersii</name>
    <dbReference type="NCBI Taxonomy" id="5007"/>
    <lineage>
        <taxon>Eukaryota</taxon>
        <taxon>Fungi</taxon>
        <taxon>Dikarya</taxon>
        <taxon>Ascomycota</taxon>
        <taxon>Saccharomycotina</taxon>
        <taxon>Pichiomycetes</taxon>
        <taxon>Pichiales</taxon>
        <taxon>Pichiaceae</taxon>
        <taxon>Brettanomyces</taxon>
    </lineage>
</organism>
<evidence type="ECO:0000256" key="7">
    <source>
        <dbReference type="HAMAP-Rule" id="MF_03150"/>
    </source>
</evidence>
<dbReference type="EC" id="6.3.5.7" evidence="7"/>
<dbReference type="EMBL" id="CABFWN010000006">
    <property type="protein sequence ID" value="VUG20172.1"/>
    <property type="molecule type" value="Genomic_DNA"/>
</dbReference>
<comment type="similarity">
    <text evidence="1 7">Belongs to the amidase family. GatA subfamily.</text>
</comment>
<dbReference type="GO" id="GO:0070681">
    <property type="term" value="P:glutaminyl-tRNAGln biosynthesis via transamidation"/>
    <property type="evidence" value="ECO:0007669"/>
    <property type="project" value="UniProtKB-UniRule"/>
</dbReference>
<dbReference type="AlphaFoldDB" id="A0A7D9D3C5"/>
<evidence type="ECO:0000256" key="5">
    <source>
        <dbReference type="ARBA" id="ARBA00022917"/>
    </source>
</evidence>
<dbReference type="GO" id="GO:0032543">
    <property type="term" value="P:mitochondrial translation"/>
    <property type="evidence" value="ECO:0007669"/>
    <property type="project" value="UniProtKB-UniRule"/>
</dbReference>
<evidence type="ECO:0000256" key="1">
    <source>
        <dbReference type="ARBA" id="ARBA00008069"/>
    </source>
</evidence>
<accession>A0A7D9D3C5</accession>
<feature type="active site" description="Acyl-ester intermediate" evidence="7">
    <location>
        <position position="200"/>
    </location>
</feature>
<comment type="subunit">
    <text evidence="7">Subunit of the heterotrimeric GatFAB amidotransferase (AdT) complex, composed of A, B and F subunits.</text>
</comment>
<reference evidence="9 10" key="1">
    <citation type="submission" date="2019-07" db="EMBL/GenBank/DDBJ databases">
        <authorList>
            <person name="Friedrich A."/>
            <person name="Schacherer J."/>
        </authorList>
    </citation>
    <scope>NUCLEOTIDE SEQUENCE [LARGE SCALE GENOMIC DNA]</scope>
</reference>
<feature type="domain" description="Amidase" evidence="8">
    <location>
        <begin position="170"/>
        <end position="502"/>
    </location>
</feature>
<dbReference type="InterPro" id="IPR000120">
    <property type="entry name" value="Amidase"/>
</dbReference>
<dbReference type="GO" id="GO:0030956">
    <property type="term" value="C:glutamyl-tRNA(Gln) amidotransferase complex"/>
    <property type="evidence" value="ECO:0007669"/>
    <property type="project" value="UniProtKB-UniRule"/>
</dbReference>
<dbReference type="SMR" id="A0A7D9D3C5"/>
<dbReference type="GO" id="GO:0005524">
    <property type="term" value="F:ATP binding"/>
    <property type="evidence" value="ECO:0007669"/>
    <property type="project" value="UniProtKB-KW"/>
</dbReference>
<feature type="domain" description="Amidase" evidence="8">
    <location>
        <begin position="41"/>
        <end position="114"/>
    </location>
</feature>
<feature type="active site" description="Charge relay system" evidence="7">
    <location>
        <position position="176"/>
    </location>
</feature>
<dbReference type="PANTHER" id="PTHR11895:SF7">
    <property type="entry name" value="GLUTAMYL-TRNA(GLN) AMIDOTRANSFERASE SUBUNIT A, MITOCHONDRIAL"/>
    <property type="match status" value="1"/>
</dbReference>
<evidence type="ECO:0000256" key="6">
    <source>
        <dbReference type="ARBA" id="ARBA00047407"/>
    </source>
</evidence>
<comment type="catalytic activity">
    <reaction evidence="6 7">
        <text>L-glutamyl-tRNA(Gln) + L-glutamine + ATP + H2O = L-glutaminyl-tRNA(Gln) + L-glutamate + ADP + phosphate + H(+)</text>
        <dbReference type="Rhea" id="RHEA:17521"/>
        <dbReference type="Rhea" id="RHEA-COMP:9681"/>
        <dbReference type="Rhea" id="RHEA-COMP:9684"/>
        <dbReference type="ChEBI" id="CHEBI:15377"/>
        <dbReference type="ChEBI" id="CHEBI:15378"/>
        <dbReference type="ChEBI" id="CHEBI:29985"/>
        <dbReference type="ChEBI" id="CHEBI:30616"/>
        <dbReference type="ChEBI" id="CHEBI:43474"/>
        <dbReference type="ChEBI" id="CHEBI:58359"/>
        <dbReference type="ChEBI" id="CHEBI:78520"/>
        <dbReference type="ChEBI" id="CHEBI:78521"/>
        <dbReference type="ChEBI" id="CHEBI:456216"/>
        <dbReference type="EC" id="6.3.5.7"/>
    </reaction>
</comment>
<dbReference type="HAMAP" id="MF_00120">
    <property type="entry name" value="GatA"/>
    <property type="match status" value="1"/>
</dbReference>
<comment type="subcellular location">
    <subcellularLocation>
        <location evidence="7">Mitochondrion</location>
    </subcellularLocation>
</comment>
<dbReference type="Gene3D" id="3.90.1300.10">
    <property type="entry name" value="Amidase signature (AS) domain"/>
    <property type="match status" value="1"/>
</dbReference>
<evidence type="ECO:0000256" key="2">
    <source>
        <dbReference type="ARBA" id="ARBA00022598"/>
    </source>
</evidence>
<protein>
    <recommendedName>
        <fullName evidence="7">Glutamyl-tRNA(Gln) amidotransferase subunit A, mitochondrial</fullName>
        <shortName evidence="7">Glu-AdT subunit A</shortName>
        <ecNumber evidence="7">6.3.5.7</ecNumber>
    </recommendedName>
</protein>
<evidence type="ECO:0000259" key="8">
    <source>
        <dbReference type="Pfam" id="PF01425"/>
    </source>
</evidence>
<dbReference type="InterPro" id="IPR020556">
    <property type="entry name" value="Amidase_CS"/>
</dbReference>
<dbReference type="PROSITE" id="PS00571">
    <property type="entry name" value="AMIDASES"/>
    <property type="match status" value="1"/>
</dbReference>
<dbReference type="Proteomes" id="UP000478008">
    <property type="component" value="Unassembled WGS sequence"/>
</dbReference>
<feature type="active site" description="Charge relay system" evidence="7">
    <location>
        <position position="43"/>
    </location>
</feature>